<accession>A0A8S4QTX4</accession>
<dbReference type="Gene3D" id="4.10.410.10">
    <property type="entry name" value="Pancreatic trypsin inhibitor Kunitz domain"/>
    <property type="match status" value="1"/>
</dbReference>
<evidence type="ECO:0000313" key="3">
    <source>
        <dbReference type="EMBL" id="CAH2216603.1"/>
    </source>
</evidence>
<dbReference type="EMBL" id="CAKXAJ010016050">
    <property type="protein sequence ID" value="CAH2216603.1"/>
    <property type="molecule type" value="Genomic_DNA"/>
</dbReference>
<dbReference type="SUPFAM" id="SSF57362">
    <property type="entry name" value="BPTI-like"/>
    <property type="match status" value="1"/>
</dbReference>
<name>A0A8S4QTX4_9NEOP</name>
<dbReference type="Proteomes" id="UP000838756">
    <property type="component" value="Unassembled WGS sequence"/>
</dbReference>
<organism evidence="3 4">
    <name type="scientific">Pararge aegeria aegeria</name>
    <dbReference type="NCBI Taxonomy" id="348720"/>
    <lineage>
        <taxon>Eukaryota</taxon>
        <taxon>Metazoa</taxon>
        <taxon>Ecdysozoa</taxon>
        <taxon>Arthropoda</taxon>
        <taxon>Hexapoda</taxon>
        <taxon>Insecta</taxon>
        <taxon>Pterygota</taxon>
        <taxon>Neoptera</taxon>
        <taxon>Endopterygota</taxon>
        <taxon>Lepidoptera</taxon>
        <taxon>Glossata</taxon>
        <taxon>Ditrysia</taxon>
        <taxon>Papilionoidea</taxon>
        <taxon>Nymphalidae</taxon>
        <taxon>Satyrinae</taxon>
        <taxon>Satyrini</taxon>
        <taxon>Parargina</taxon>
        <taxon>Pararge</taxon>
    </lineage>
</organism>
<keyword evidence="4" id="KW-1185">Reference proteome</keyword>
<gene>
    <name evidence="3" type="primary">jg22247</name>
    <name evidence="3" type="ORF">PAEG_LOCUS4593</name>
</gene>
<sequence length="94" mass="11234">MLLVWLFMCVVGVSVYRVEARVTAEICQVKPQEKHCLIEWTVRDRWPHQERWVYDWRRRNCHTIRWADHCGAPKPDTNNFATEAECNNECSGWA</sequence>
<protein>
    <submittedName>
        <fullName evidence="3">Jg22247 protein</fullName>
    </submittedName>
</protein>
<dbReference type="InterPro" id="IPR036880">
    <property type="entry name" value="Kunitz_BPTI_sf"/>
</dbReference>
<dbReference type="PROSITE" id="PS50279">
    <property type="entry name" value="BPTI_KUNITZ_2"/>
    <property type="match status" value="1"/>
</dbReference>
<feature type="signal peptide" evidence="1">
    <location>
        <begin position="1"/>
        <end position="20"/>
    </location>
</feature>
<reference evidence="3" key="1">
    <citation type="submission" date="2022-03" db="EMBL/GenBank/DDBJ databases">
        <authorList>
            <person name="Lindestad O."/>
        </authorList>
    </citation>
    <scope>NUCLEOTIDE SEQUENCE</scope>
</reference>
<comment type="caution">
    <text evidence="3">The sequence shown here is derived from an EMBL/GenBank/DDBJ whole genome shotgun (WGS) entry which is preliminary data.</text>
</comment>
<evidence type="ECO:0000259" key="2">
    <source>
        <dbReference type="PROSITE" id="PS50279"/>
    </source>
</evidence>
<dbReference type="AlphaFoldDB" id="A0A8S4QTX4"/>
<dbReference type="Pfam" id="PF00014">
    <property type="entry name" value="Kunitz_BPTI"/>
    <property type="match status" value="1"/>
</dbReference>
<keyword evidence="1" id="KW-0732">Signal</keyword>
<feature type="domain" description="BPTI/Kunitz inhibitor" evidence="2">
    <location>
        <begin position="27"/>
        <end position="90"/>
    </location>
</feature>
<dbReference type="GO" id="GO:0004867">
    <property type="term" value="F:serine-type endopeptidase inhibitor activity"/>
    <property type="evidence" value="ECO:0007669"/>
    <property type="project" value="InterPro"/>
</dbReference>
<feature type="chain" id="PRO_5035945897" evidence="1">
    <location>
        <begin position="21"/>
        <end position="94"/>
    </location>
</feature>
<dbReference type="OrthoDB" id="7102223at2759"/>
<evidence type="ECO:0000313" key="4">
    <source>
        <dbReference type="Proteomes" id="UP000838756"/>
    </source>
</evidence>
<proteinExistence type="predicted"/>
<evidence type="ECO:0000256" key="1">
    <source>
        <dbReference type="SAM" id="SignalP"/>
    </source>
</evidence>
<dbReference type="InterPro" id="IPR002223">
    <property type="entry name" value="Kunitz_BPTI"/>
</dbReference>